<sequence length="69" mass="8436">MLQIDQHRVRWKKGERERIIVRVHGCKLRVPNQTYVYYEYETAKAFHADSEHSTMDRNNSIELWLDMEI</sequence>
<evidence type="ECO:0000313" key="2">
    <source>
        <dbReference type="Proteomes" id="UP000518605"/>
    </source>
</evidence>
<accession>A0A7W5C3P7</accession>
<dbReference type="AlphaFoldDB" id="A0A7W5C3P7"/>
<organism evidence="1 2">
    <name type="scientific">Paenibacillus endophyticus</name>
    <dbReference type="NCBI Taxonomy" id="1294268"/>
    <lineage>
        <taxon>Bacteria</taxon>
        <taxon>Bacillati</taxon>
        <taxon>Bacillota</taxon>
        <taxon>Bacilli</taxon>
        <taxon>Bacillales</taxon>
        <taxon>Paenibacillaceae</taxon>
        <taxon>Paenibacillus</taxon>
    </lineage>
</organism>
<evidence type="ECO:0000313" key="1">
    <source>
        <dbReference type="EMBL" id="MBB3150418.1"/>
    </source>
</evidence>
<gene>
    <name evidence="1" type="ORF">FHS16_000450</name>
</gene>
<protein>
    <submittedName>
        <fullName evidence="1">Uncharacterized protein</fullName>
    </submittedName>
</protein>
<proteinExistence type="predicted"/>
<keyword evidence="2" id="KW-1185">Reference proteome</keyword>
<name>A0A7W5C3P7_9BACL</name>
<dbReference type="Proteomes" id="UP000518605">
    <property type="component" value="Unassembled WGS sequence"/>
</dbReference>
<reference evidence="1 2" key="1">
    <citation type="submission" date="2020-08" db="EMBL/GenBank/DDBJ databases">
        <title>Genomic Encyclopedia of Type Strains, Phase III (KMG-III): the genomes of soil and plant-associated and newly described type strains.</title>
        <authorList>
            <person name="Whitman W."/>
        </authorList>
    </citation>
    <scope>NUCLEOTIDE SEQUENCE [LARGE SCALE GENOMIC DNA]</scope>
    <source>
        <strain evidence="1 2">CECT 8234</strain>
    </source>
</reference>
<comment type="caution">
    <text evidence="1">The sequence shown here is derived from an EMBL/GenBank/DDBJ whole genome shotgun (WGS) entry which is preliminary data.</text>
</comment>
<dbReference type="EMBL" id="JACHXW010000001">
    <property type="protein sequence ID" value="MBB3150418.1"/>
    <property type="molecule type" value="Genomic_DNA"/>
</dbReference>